<name>A0A0A9AG12_ARUDO</name>
<reference evidence="1" key="2">
    <citation type="journal article" date="2015" name="Data Brief">
        <title>Shoot transcriptome of the giant reed, Arundo donax.</title>
        <authorList>
            <person name="Barrero R.A."/>
            <person name="Guerrero F.D."/>
            <person name="Moolhuijzen P."/>
            <person name="Goolsby J.A."/>
            <person name="Tidwell J."/>
            <person name="Bellgard S.E."/>
            <person name="Bellgard M.I."/>
        </authorList>
    </citation>
    <scope>NUCLEOTIDE SEQUENCE</scope>
    <source>
        <tissue evidence="1">Shoot tissue taken approximately 20 cm above the soil surface</tissue>
    </source>
</reference>
<proteinExistence type="predicted"/>
<dbReference type="EMBL" id="GBRH01249072">
    <property type="protein sequence ID" value="JAD48823.1"/>
    <property type="molecule type" value="Transcribed_RNA"/>
</dbReference>
<evidence type="ECO:0008006" key="2">
    <source>
        <dbReference type="Google" id="ProtNLM"/>
    </source>
</evidence>
<evidence type="ECO:0000313" key="1">
    <source>
        <dbReference type="EMBL" id="JAD48823.1"/>
    </source>
</evidence>
<reference evidence="1" key="1">
    <citation type="submission" date="2014-09" db="EMBL/GenBank/DDBJ databases">
        <authorList>
            <person name="Magalhaes I.L.F."/>
            <person name="Oliveira U."/>
            <person name="Santos F.R."/>
            <person name="Vidigal T.H.D.A."/>
            <person name="Brescovit A.D."/>
            <person name="Santos A.J."/>
        </authorList>
    </citation>
    <scope>NUCLEOTIDE SEQUENCE</scope>
    <source>
        <tissue evidence="1">Shoot tissue taken approximately 20 cm above the soil surface</tissue>
    </source>
</reference>
<sequence>METGCGRRKETANTGRKKKFRDRYLGLVTTIEKIRAEQRARLSHIREDDANTKLFHLRANGRRRRNYIQVLQTDDGLAMNHEDKEREIAKHFEKQLGRGELRSWGLNREVLNYQPAQLTHLDEDIEEDEVKQAIFDMPNDKAPGPDGFIAAFYKSC</sequence>
<organism evidence="1">
    <name type="scientific">Arundo donax</name>
    <name type="common">Giant reed</name>
    <name type="synonym">Donax arundinaceus</name>
    <dbReference type="NCBI Taxonomy" id="35708"/>
    <lineage>
        <taxon>Eukaryota</taxon>
        <taxon>Viridiplantae</taxon>
        <taxon>Streptophyta</taxon>
        <taxon>Embryophyta</taxon>
        <taxon>Tracheophyta</taxon>
        <taxon>Spermatophyta</taxon>
        <taxon>Magnoliopsida</taxon>
        <taxon>Liliopsida</taxon>
        <taxon>Poales</taxon>
        <taxon>Poaceae</taxon>
        <taxon>PACMAD clade</taxon>
        <taxon>Arundinoideae</taxon>
        <taxon>Arundineae</taxon>
        <taxon>Arundo</taxon>
    </lineage>
</organism>
<accession>A0A0A9AG12</accession>
<dbReference type="AlphaFoldDB" id="A0A0A9AG12"/>
<protein>
    <recommendedName>
        <fullName evidence="2">Reverse transcriptase domain-containing protein</fullName>
    </recommendedName>
</protein>